<dbReference type="InterPro" id="IPR001810">
    <property type="entry name" value="F-box_dom"/>
</dbReference>
<dbReference type="PANTHER" id="PTHR31293:SF12">
    <property type="entry name" value="RNI-LIKE SUPERFAMILY PROTEIN"/>
    <property type="match status" value="1"/>
</dbReference>
<dbReference type="PROSITE" id="PS50181">
    <property type="entry name" value="FBOX"/>
    <property type="match status" value="1"/>
</dbReference>
<dbReference type="InterPro" id="IPR006566">
    <property type="entry name" value="FBD"/>
</dbReference>
<feature type="domain" description="F-box" evidence="1">
    <location>
        <begin position="4"/>
        <end position="53"/>
    </location>
</feature>
<accession>A0A8T2B198</accession>
<dbReference type="CDD" id="cd22160">
    <property type="entry name" value="F-box_AtFBL13-like"/>
    <property type="match status" value="1"/>
</dbReference>
<evidence type="ECO:0000259" key="1">
    <source>
        <dbReference type="PROSITE" id="PS50181"/>
    </source>
</evidence>
<dbReference type="PANTHER" id="PTHR31293">
    <property type="entry name" value="RNI-LIKE SUPERFAMILY PROTEIN"/>
    <property type="match status" value="1"/>
</dbReference>
<dbReference type="AlphaFoldDB" id="A0A8T2B198"/>
<sequence length="455" mass="52301">MDTQDSISRLPDELLGHILSSLSTKQGASTSVLSKRWRNVFASIYNLDLYDRESIREARPDWRENSKRFTAFVSNLLNLQRGSSIKKFTLKSHVSVRDGLDPANVQSWICNVLERGVVDLDLFITFLGKIQPVFTLNLMSETLVKLRLGRWFVIKLSQDVSLPMLRKLSLYSVDFDGDSNFVGKLLSRCPVLEEFYFEESEKHGPVQIQWSSPSLKRLRIRFNYVREISFDFPNLAFLKILYELGSKILDVKMDSLVEARLNHRLHYGEIWVTTYRNAGLFHVDMIHLINAISNVRVLHLSSVLHELLYFSRQELPMFDSLVCLSIESERKRGWGILPLLIKNNPNLETLIFKGLKHRLTSRTCGDVCGCINSVFHRSSCLSTSRVKVLEISGYREDSIEDLNTMRHFLAKLPCLELVKICAANIKVPIDIHHLLTLPRASPNCKIQVIHQKTSE</sequence>
<dbReference type="SMART" id="SM00256">
    <property type="entry name" value="FBOX"/>
    <property type="match status" value="1"/>
</dbReference>
<proteinExistence type="predicted"/>
<dbReference type="Pfam" id="PF24758">
    <property type="entry name" value="LRR_At5g56370"/>
    <property type="match status" value="1"/>
</dbReference>
<dbReference type="InterPro" id="IPR053781">
    <property type="entry name" value="F-box_AtFBL13-like"/>
</dbReference>
<protein>
    <submittedName>
        <fullName evidence="2">F-box-like domain superfamily</fullName>
    </submittedName>
</protein>
<evidence type="ECO:0000313" key="2">
    <source>
        <dbReference type="EMBL" id="KAG7579392.1"/>
    </source>
</evidence>
<comment type="caution">
    <text evidence="2">The sequence shown here is derived from an EMBL/GenBank/DDBJ whole genome shotgun (WGS) entry which is preliminary data.</text>
</comment>
<dbReference type="Proteomes" id="UP000694240">
    <property type="component" value="Chromosome 8"/>
</dbReference>
<dbReference type="Pfam" id="PF00646">
    <property type="entry name" value="F-box"/>
    <property type="match status" value="1"/>
</dbReference>
<gene>
    <name evidence="2" type="ORF">ISN45_Aa03g035490</name>
</gene>
<name>A0A8T2B198_9BRAS</name>
<keyword evidence="3" id="KW-1185">Reference proteome</keyword>
<evidence type="ECO:0000313" key="3">
    <source>
        <dbReference type="Proteomes" id="UP000694240"/>
    </source>
</evidence>
<reference evidence="2 3" key="1">
    <citation type="submission" date="2020-12" db="EMBL/GenBank/DDBJ databases">
        <title>Concerted genomic and epigenomic changes stabilize Arabidopsis allopolyploids.</title>
        <authorList>
            <person name="Chen Z."/>
        </authorList>
    </citation>
    <scope>NUCLEOTIDE SEQUENCE [LARGE SCALE GENOMIC DNA]</scope>
    <source>
        <strain evidence="2">Allo738</strain>
        <tissue evidence="2">Leaf</tissue>
    </source>
</reference>
<dbReference type="EMBL" id="JAEFBK010000008">
    <property type="protein sequence ID" value="KAG7579392.1"/>
    <property type="molecule type" value="Genomic_DNA"/>
</dbReference>
<dbReference type="InterPro" id="IPR055294">
    <property type="entry name" value="FBL60-like"/>
</dbReference>
<dbReference type="SMART" id="SM00579">
    <property type="entry name" value="FBD"/>
    <property type="match status" value="1"/>
</dbReference>
<dbReference type="InterPro" id="IPR055411">
    <property type="entry name" value="LRR_FXL15/At3g58940/PEG3-like"/>
</dbReference>
<organism evidence="2 3">
    <name type="scientific">Arabidopsis thaliana x Arabidopsis arenosa</name>
    <dbReference type="NCBI Taxonomy" id="1240361"/>
    <lineage>
        <taxon>Eukaryota</taxon>
        <taxon>Viridiplantae</taxon>
        <taxon>Streptophyta</taxon>
        <taxon>Embryophyta</taxon>
        <taxon>Tracheophyta</taxon>
        <taxon>Spermatophyta</taxon>
        <taxon>Magnoliopsida</taxon>
        <taxon>eudicotyledons</taxon>
        <taxon>Gunneridae</taxon>
        <taxon>Pentapetalae</taxon>
        <taxon>rosids</taxon>
        <taxon>malvids</taxon>
        <taxon>Brassicales</taxon>
        <taxon>Brassicaceae</taxon>
        <taxon>Camelineae</taxon>
        <taxon>Arabidopsis</taxon>
    </lineage>
</organism>